<keyword evidence="4 8" id="KW-1003">Cell membrane</keyword>
<accession>K2MLU9</accession>
<feature type="signal peptide" evidence="9">
    <location>
        <begin position="1"/>
        <end position="21"/>
    </location>
</feature>
<dbReference type="PANTHER" id="PTHR30269">
    <property type="entry name" value="TRANSMEMBRANE PROTEIN YFCA"/>
    <property type="match status" value="1"/>
</dbReference>
<reference evidence="10 11" key="1">
    <citation type="journal article" date="2012" name="J. Bacteriol.">
        <title>Genome Sequence of Nitratireductor pacificus Type Strain pht-3B.</title>
        <authorList>
            <person name="Lai Q."/>
            <person name="Li G."/>
            <person name="Shao Z."/>
        </authorList>
    </citation>
    <scope>NUCLEOTIDE SEQUENCE [LARGE SCALE GENOMIC DNA]</scope>
    <source>
        <strain evidence="11">pht-3B</strain>
    </source>
</reference>
<dbReference type="Pfam" id="PF01925">
    <property type="entry name" value="TauE"/>
    <property type="match status" value="1"/>
</dbReference>
<feature type="chain" id="PRO_5003861336" description="Probable membrane transporter protein" evidence="9">
    <location>
        <begin position="22"/>
        <end position="252"/>
    </location>
</feature>
<evidence type="ECO:0000256" key="9">
    <source>
        <dbReference type="SAM" id="SignalP"/>
    </source>
</evidence>
<dbReference type="OrthoDB" id="9807082at2"/>
<dbReference type="Proteomes" id="UP000006786">
    <property type="component" value="Unassembled WGS sequence"/>
</dbReference>
<evidence type="ECO:0000256" key="5">
    <source>
        <dbReference type="ARBA" id="ARBA00022692"/>
    </source>
</evidence>
<dbReference type="InterPro" id="IPR052017">
    <property type="entry name" value="TSUP"/>
</dbReference>
<feature type="transmembrane region" description="Helical" evidence="8">
    <location>
        <begin position="131"/>
        <end position="150"/>
    </location>
</feature>
<dbReference type="PATRIC" id="fig|391937.3.peg.3045"/>
<keyword evidence="9" id="KW-0732">Signal</keyword>
<feature type="transmembrane region" description="Helical" evidence="8">
    <location>
        <begin position="182"/>
        <end position="201"/>
    </location>
</feature>
<comment type="caution">
    <text evidence="10">The sequence shown here is derived from an EMBL/GenBank/DDBJ whole genome shotgun (WGS) entry which is preliminary data.</text>
</comment>
<dbReference type="InterPro" id="IPR002781">
    <property type="entry name" value="TM_pro_TauE-like"/>
</dbReference>
<evidence type="ECO:0000256" key="8">
    <source>
        <dbReference type="RuleBase" id="RU363041"/>
    </source>
</evidence>
<proteinExistence type="inferred from homology"/>
<evidence type="ECO:0000256" key="1">
    <source>
        <dbReference type="ARBA" id="ARBA00004651"/>
    </source>
</evidence>
<feature type="transmembrane region" description="Helical" evidence="8">
    <location>
        <begin position="48"/>
        <end position="69"/>
    </location>
</feature>
<dbReference type="AlphaFoldDB" id="K2MLU9"/>
<protein>
    <recommendedName>
        <fullName evidence="8">Probable membrane transporter protein</fullName>
    </recommendedName>
</protein>
<gene>
    <name evidence="10" type="ORF">NA2_14807</name>
</gene>
<evidence type="ECO:0000313" key="11">
    <source>
        <dbReference type="Proteomes" id="UP000006786"/>
    </source>
</evidence>
<dbReference type="EMBL" id="AMRM01000016">
    <property type="protein sequence ID" value="EKF18192.1"/>
    <property type="molecule type" value="Genomic_DNA"/>
</dbReference>
<comment type="similarity">
    <text evidence="2 8">Belongs to the 4-toluene sulfonate uptake permease (TSUP) (TC 2.A.102) family.</text>
</comment>
<feature type="transmembrane region" description="Helical" evidence="8">
    <location>
        <begin position="81"/>
        <end position="101"/>
    </location>
</feature>
<keyword evidence="11" id="KW-1185">Reference proteome</keyword>
<evidence type="ECO:0000256" key="3">
    <source>
        <dbReference type="ARBA" id="ARBA00022448"/>
    </source>
</evidence>
<organism evidence="10 11">
    <name type="scientific">Nitratireductor pacificus pht-3B</name>
    <dbReference type="NCBI Taxonomy" id="391937"/>
    <lineage>
        <taxon>Bacteria</taxon>
        <taxon>Pseudomonadati</taxon>
        <taxon>Pseudomonadota</taxon>
        <taxon>Alphaproteobacteria</taxon>
        <taxon>Hyphomicrobiales</taxon>
        <taxon>Phyllobacteriaceae</taxon>
        <taxon>Nitratireductor</taxon>
    </lineage>
</organism>
<feature type="transmembrane region" description="Helical" evidence="8">
    <location>
        <begin position="156"/>
        <end position="175"/>
    </location>
</feature>
<dbReference type="GO" id="GO:0005886">
    <property type="term" value="C:plasma membrane"/>
    <property type="evidence" value="ECO:0007669"/>
    <property type="project" value="UniProtKB-SubCell"/>
</dbReference>
<feature type="transmembrane region" description="Helical" evidence="8">
    <location>
        <begin position="107"/>
        <end position="124"/>
    </location>
</feature>
<keyword evidence="3" id="KW-0813">Transport</keyword>
<feature type="transmembrane region" description="Helical" evidence="8">
    <location>
        <begin position="231"/>
        <end position="251"/>
    </location>
</feature>
<name>K2MLU9_9HYPH</name>
<dbReference type="eggNOG" id="COG0730">
    <property type="taxonomic scope" value="Bacteria"/>
</dbReference>
<evidence type="ECO:0000256" key="2">
    <source>
        <dbReference type="ARBA" id="ARBA00009142"/>
    </source>
</evidence>
<keyword evidence="5 8" id="KW-0812">Transmembrane</keyword>
<keyword evidence="6 8" id="KW-1133">Transmembrane helix</keyword>
<dbReference type="RefSeq" id="WP_008597810.1">
    <property type="nucleotide sequence ID" value="NZ_AMRM01000016.1"/>
</dbReference>
<evidence type="ECO:0000256" key="4">
    <source>
        <dbReference type="ARBA" id="ARBA00022475"/>
    </source>
</evidence>
<dbReference type="STRING" id="391937.NA2_14807"/>
<keyword evidence="7 8" id="KW-0472">Membrane</keyword>
<comment type="subcellular location">
    <subcellularLocation>
        <location evidence="1 8">Cell membrane</location>
        <topology evidence="1 8">Multi-pass membrane protein</topology>
    </subcellularLocation>
</comment>
<feature type="transmembrane region" description="Helical" evidence="8">
    <location>
        <begin position="12"/>
        <end position="42"/>
    </location>
</feature>
<sequence length="252" mass="26042">MLTPWLLSVADWGLLCVAAFAAGALNTVAGGGSFLTFPALVWVGVPPVMANATSAFAVTPGYVGGAMGFRRELRTLDAGMLLRLCAVGIVGGVVGGFLLTITPADMFNAIVPGLLLCATVIFALGERMVALMRGGGIPPALGVFVVSVYGGYFNGGLGIVLLALFTVLGMTSLSLMNGLKNLLSFFLSCASLMVFAVGDLIDWRFAMLMAMFAIAGGFAGAGLSKAIPKSILRILIVAIGLLMSGIFFYRLL</sequence>
<dbReference type="PANTHER" id="PTHR30269:SF0">
    <property type="entry name" value="MEMBRANE TRANSPORTER PROTEIN YFCA-RELATED"/>
    <property type="match status" value="1"/>
</dbReference>
<evidence type="ECO:0000313" key="10">
    <source>
        <dbReference type="EMBL" id="EKF18192.1"/>
    </source>
</evidence>
<feature type="transmembrane region" description="Helical" evidence="8">
    <location>
        <begin position="207"/>
        <end position="224"/>
    </location>
</feature>
<evidence type="ECO:0000256" key="6">
    <source>
        <dbReference type="ARBA" id="ARBA00022989"/>
    </source>
</evidence>
<evidence type="ECO:0000256" key="7">
    <source>
        <dbReference type="ARBA" id="ARBA00023136"/>
    </source>
</evidence>